<evidence type="ECO:0000256" key="1">
    <source>
        <dbReference type="SAM" id="Phobius"/>
    </source>
</evidence>
<dbReference type="PANTHER" id="PTHR37305">
    <property type="entry name" value="INTEGRAL MEMBRANE PROTEIN-RELATED"/>
    <property type="match status" value="1"/>
</dbReference>
<feature type="transmembrane region" description="Helical" evidence="1">
    <location>
        <begin position="61"/>
        <end position="86"/>
    </location>
</feature>
<organism evidence="2 3">
    <name type="scientific">Microbacterium allomyrinae</name>
    <dbReference type="NCBI Taxonomy" id="2830666"/>
    <lineage>
        <taxon>Bacteria</taxon>
        <taxon>Bacillati</taxon>
        <taxon>Actinomycetota</taxon>
        <taxon>Actinomycetes</taxon>
        <taxon>Micrococcales</taxon>
        <taxon>Microbacteriaceae</taxon>
        <taxon>Microbacterium</taxon>
    </lineage>
</organism>
<dbReference type="Proteomes" id="UP001139354">
    <property type="component" value="Unassembled WGS sequence"/>
</dbReference>
<keyword evidence="1" id="KW-1133">Transmembrane helix</keyword>
<feature type="transmembrane region" description="Helical" evidence="1">
    <location>
        <begin position="114"/>
        <end position="143"/>
    </location>
</feature>
<dbReference type="PANTHER" id="PTHR37305:SF1">
    <property type="entry name" value="MEMBRANE PROTEIN"/>
    <property type="match status" value="1"/>
</dbReference>
<feature type="transmembrane region" description="Helical" evidence="1">
    <location>
        <begin position="20"/>
        <end position="41"/>
    </location>
</feature>
<keyword evidence="1" id="KW-0812">Transmembrane</keyword>
<proteinExistence type="predicted"/>
<keyword evidence="1" id="KW-0472">Membrane</keyword>
<name>A0A9X1LTU4_9MICO</name>
<dbReference type="EMBL" id="JAGTTN010000002">
    <property type="protein sequence ID" value="MCC2031855.1"/>
    <property type="molecule type" value="Genomic_DNA"/>
</dbReference>
<dbReference type="AlphaFoldDB" id="A0A9X1LTU4"/>
<evidence type="ECO:0000313" key="2">
    <source>
        <dbReference type="EMBL" id="MCC2031855.1"/>
    </source>
</evidence>
<gene>
    <name evidence="2" type="ORF">KEC57_06615</name>
</gene>
<comment type="caution">
    <text evidence="2">The sequence shown here is derived from an EMBL/GenBank/DDBJ whole genome shotgun (WGS) entry which is preliminary data.</text>
</comment>
<dbReference type="Pfam" id="PF12730">
    <property type="entry name" value="ABC2_membrane_4"/>
    <property type="match status" value="1"/>
</dbReference>
<evidence type="ECO:0000313" key="3">
    <source>
        <dbReference type="Proteomes" id="UP001139354"/>
    </source>
</evidence>
<reference evidence="2" key="1">
    <citation type="submission" date="2021-04" db="EMBL/GenBank/DDBJ databases">
        <title>Microbacterium tenobrionis sp. nov. and Microbacterium allomyrinae sp. nov., isolated from larvae of Tenobrio molitor and Allomyrina dichotoma, respectively.</title>
        <authorList>
            <person name="Lee S.D."/>
        </authorList>
    </citation>
    <scope>NUCLEOTIDE SEQUENCE</scope>
    <source>
        <strain evidence="2">BWT-G7</strain>
    </source>
</reference>
<dbReference type="RefSeq" id="WP_229383787.1">
    <property type="nucleotide sequence ID" value="NZ_JAGTTN010000002.1"/>
</dbReference>
<accession>A0A9X1LTU4</accession>
<sequence length="250" mass="25271">MRPSLWAEAVKLTGSTVGRVGSVAVVAGIAVLSGAMLAAAASGDPQLLAKLGPAATRDWNGFLLAAAQITSAGGLLGFGVVLSWIFGREFGDGTITGLFALPVRRTTIAVAKMLVYGAWAVAISVCLALLLLLVGLVAGLGVLTADVWTALGRQVVLGIMTAAIAAPVAWAATLGRSVLAGVSVAIGLVVIAQVAVLAGAGGWMPLAAPALWAISSGQNVTPLQLGLVLPYVAFFTLFTAAAWRTMQLDR</sequence>
<keyword evidence="3" id="KW-1185">Reference proteome</keyword>
<protein>
    <submittedName>
        <fullName evidence="2">ABC transporter permease</fullName>
    </submittedName>
</protein>
<feature type="transmembrane region" description="Helical" evidence="1">
    <location>
        <begin position="179"/>
        <end position="203"/>
    </location>
</feature>
<feature type="transmembrane region" description="Helical" evidence="1">
    <location>
        <begin position="155"/>
        <end position="172"/>
    </location>
</feature>
<feature type="transmembrane region" description="Helical" evidence="1">
    <location>
        <begin position="223"/>
        <end position="243"/>
    </location>
</feature>